<evidence type="ECO:0000256" key="1">
    <source>
        <dbReference type="SAM" id="MobiDB-lite"/>
    </source>
</evidence>
<accession>A0A219B201</accession>
<evidence type="ECO:0000313" key="3">
    <source>
        <dbReference type="EMBL" id="OWV32345.1"/>
    </source>
</evidence>
<feature type="region of interest" description="Disordered" evidence="1">
    <location>
        <begin position="1006"/>
        <end position="1027"/>
    </location>
</feature>
<dbReference type="OrthoDB" id="7393710at2"/>
<keyword evidence="4" id="KW-1185">Reference proteome</keyword>
<gene>
    <name evidence="3" type="ORF">B5C34_01995</name>
</gene>
<evidence type="ECO:0000313" key="4">
    <source>
        <dbReference type="Proteomes" id="UP000198462"/>
    </source>
</evidence>
<reference evidence="4" key="1">
    <citation type="submission" date="2017-05" db="EMBL/GenBank/DDBJ databases">
        <authorList>
            <person name="Lin X."/>
        </authorList>
    </citation>
    <scope>NUCLEOTIDE SEQUENCE [LARGE SCALE GENOMIC DNA]</scope>
    <source>
        <strain evidence="4">JLT2012</strain>
    </source>
</reference>
<name>A0A219B201_9SPHN</name>
<organism evidence="3 4">
    <name type="scientific">Pacificimonas flava</name>
    <dbReference type="NCBI Taxonomy" id="1234595"/>
    <lineage>
        <taxon>Bacteria</taxon>
        <taxon>Pseudomonadati</taxon>
        <taxon>Pseudomonadota</taxon>
        <taxon>Alphaproteobacteria</taxon>
        <taxon>Sphingomonadales</taxon>
        <taxon>Sphingosinicellaceae</taxon>
        <taxon>Pacificimonas</taxon>
    </lineage>
</organism>
<comment type="caution">
    <text evidence="3">The sequence shown here is derived from an EMBL/GenBank/DDBJ whole genome shotgun (WGS) entry which is preliminary data.</text>
</comment>
<evidence type="ECO:0000256" key="2">
    <source>
        <dbReference type="SAM" id="SignalP"/>
    </source>
</evidence>
<proteinExistence type="predicted"/>
<dbReference type="RefSeq" id="WP_088711143.1">
    <property type="nucleotide sequence ID" value="NZ_NFZT01000001.1"/>
</dbReference>
<protein>
    <submittedName>
        <fullName evidence="3">Uncharacterized protein</fullName>
    </submittedName>
</protein>
<keyword evidence="2" id="KW-0732">Signal</keyword>
<dbReference type="Proteomes" id="UP000198462">
    <property type="component" value="Unassembled WGS sequence"/>
</dbReference>
<feature type="chain" id="PRO_5012329708" evidence="2">
    <location>
        <begin position="27"/>
        <end position="1759"/>
    </location>
</feature>
<dbReference type="EMBL" id="NFZT01000001">
    <property type="protein sequence ID" value="OWV32345.1"/>
    <property type="molecule type" value="Genomic_DNA"/>
</dbReference>
<sequence length="1759" mass="178783">MIRTRTLLLLGAAAAASAASASPVQAARYIFGGEGTLEEGRRYEVTAAATQFILDNGALVSLVDAAGFLVEGNEVRIDRGGITIAASDRASVRIVTPSGTALVAGAASLTVSPQQLTGNVLGGSMTVEANGERERYARGETWRAMRGEGPRRVMANAAQRTPSARVASLQEGGISAAAENGLPVALGEALEALGAQGDVVSAARALDRASADATVGQLPSGDVETLLDFSDSLASALGGTAFSGATPQLIDAYLQFLAAGGQIGNFQSAYTALINQYLAALAGGGAAADLPGIGYSALSAYLAYLEETGTLSRIAAEQQGLLAAYLDFISTGGTPQDFVTPGALLDEEVLSAYVAAIENYVALLSAGGDPDSFSVAPETILAYLESLEASGLIDQLLDAQASALQDYLDFVRGGGEPEQFDGFVDLSGSLSDAVAQQYASAVEAYVQFLRDGGLPSEFGTSASLIATYLQALRNADLLNPLLGQYADQLTAYLDFVSGGGDPADFGGFGISDALAQQYAATVQNYIAFLQGGGDPADFGTGVDTITAYLEALEDNGLLAQLLGAQAQAVQDYLAFIEAGGDPADFGGFGLSQALIDQYVQAVEAYIAFVQGGGDPADFAGGADVVTAYLQALSQAGILDTIFGTQSAVLQAYLDFLAQGGNPGEFGGFGLDDGLVQQYVGTLNAFLAFIADGGVPSEFAGLTAEVFQAYLEALKTAGLLGQLLPQQADFLNDYLAFLQGGGAFDEFGQLPQPFEFPVPQGTLASNNFIAFRGTQQEFGAPFNGQIDRSRSDVIYDESTGAPLYFKLNSLQISIGEADLVDTGQASAGGVSWGRWVSGTAYASPERPFELQSSGLHVIAGPPVFDMPTEGLIEYDLSGGTTPTLGTNSTGELTKALAAISFGSETKVGLEIQTTFADRVYDLQTVGGIMATAENGIALREDLAPGFFFGQTTQTDGGLIIATRNGIDLVGEMRGYISGGEAAELAVSYFARENDGLEMIGTAAFTKGDPLQTGGTGGPGGSRDVTPSGTVSDYRVAYIGRNTNNAGAAPEVTFAEDGSIAAYTYRPSGGNVLSFARGDAEEAEEFGFIGDIVQWTRWGSALQNTFRDGAFHIVTGISPLALPTEGTVSYGLVGGTAPTGTRFLASEEAGAFTGSLSVAFAAAPTVTLDSQVFLGDRAYAFSGTNNIFENDFNFLGLQGSVSGLNDASCTSSCSGQFVGSFFGEDGSFAGLYYSIGDGIGSSAGGLVGTAVFEAGVEGIEMVGTLPGSGGGETATLADFDPSAVRVTGAYTAERGFAFTFGDGGAAVLEDGTFAPVSMESFGRTLFANEGAAADSIAGNDDVLIARYLGEGFEVEGTERTSLGPAFVSLIDSRMVTDLPTAGTITYSIFAATPFTPLTGGGEEGSISGDLLVAFGASPTIAADIDVLLDRTYNFQTSDAQGGTAIPLGGVGFDFLAYTEDSGTICAPGDCTLFFQGAFSEDFGDIAGLATFDAPEASYAAAVAFSADDLGGLVLGGTGGGAEVPPLSGDIDNAISVYVTGTNNSLRGGDTVTFDEAGVPTAVAGGQFGIGTANRNESGTVAGLIGWSRWAGGEVTEPFGRTTTIRENEGVHVIAGTPATDLPASGTVQYQLAGATAPTRRGENPAAPGTFSGDLAVAFGGQALVGMNLAVGYDGENFALSTPGGAADPANGGLAVDGEMKFSGGLAVTSDGASCTTQCGATLNGFLSGAGASAVGIGYTIDSSDGSIPGITGAAAFTAPGS</sequence>
<feature type="signal peptide" evidence="2">
    <location>
        <begin position="1"/>
        <end position="26"/>
    </location>
</feature>